<evidence type="ECO:0000313" key="2">
    <source>
        <dbReference type="EMBL" id="QNN51550.1"/>
    </source>
</evidence>
<evidence type="ECO:0000256" key="1">
    <source>
        <dbReference type="SAM" id="Phobius"/>
    </source>
</evidence>
<evidence type="ECO:0000313" key="3">
    <source>
        <dbReference type="Proteomes" id="UP000515947"/>
    </source>
</evidence>
<organism evidence="2 3">
    <name type="scientific">Nocardioides mesophilus</name>
    <dbReference type="NCBI Taxonomy" id="433659"/>
    <lineage>
        <taxon>Bacteria</taxon>
        <taxon>Bacillati</taxon>
        <taxon>Actinomycetota</taxon>
        <taxon>Actinomycetes</taxon>
        <taxon>Propionibacteriales</taxon>
        <taxon>Nocardioidaceae</taxon>
        <taxon>Nocardioides</taxon>
    </lineage>
</organism>
<dbReference type="NCBIfam" id="NF033218">
    <property type="entry name" value="anchor_AmaP"/>
    <property type="match status" value="1"/>
</dbReference>
<dbReference type="EMBL" id="CP060713">
    <property type="protein sequence ID" value="QNN51550.1"/>
    <property type="molecule type" value="Genomic_DNA"/>
</dbReference>
<sequence length="192" mass="20827">MSSRADAVNRVVLTLLGLLLLAAGGLGLALSLGAFGAWRATYPVLPQRVSTFPDGRPWFWWAVAGVLLLIAVLALLWLFSQLRTHRTSRWDRTTNAREGFTTLHASALTDAVEDEAVSITGVTGVSAHVRDRHGQHVFLRVELADSADIPEVRARLESDVVAHLREGVGDPGLPVTIELRPSGARTPRRTLA</sequence>
<accession>A0A7G9R7H5</accession>
<keyword evidence="1" id="KW-0472">Membrane</keyword>
<keyword evidence="3" id="KW-1185">Reference proteome</keyword>
<reference evidence="2 3" key="1">
    <citation type="submission" date="2020-08" db="EMBL/GenBank/DDBJ databases">
        <title>Genome sequence of Nocardioides mesophilus KACC 16243T.</title>
        <authorList>
            <person name="Hyun D.-W."/>
            <person name="Bae J.-W."/>
        </authorList>
    </citation>
    <scope>NUCLEOTIDE SEQUENCE [LARGE SCALE GENOMIC DNA]</scope>
    <source>
        <strain evidence="2 3">KACC 16243</strain>
    </source>
</reference>
<dbReference type="RefSeq" id="WP_187577386.1">
    <property type="nucleotide sequence ID" value="NZ_CP060713.1"/>
</dbReference>
<name>A0A7G9R7H5_9ACTN</name>
<dbReference type="AlphaFoldDB" id="A0A7G9R7H5"/>
<proteinExistence type="predicted"/>
<dbReference type="KEGG" id="nmes:H9L09_13290"/>
<keyword evidence="1" id="KW-0812">Transmembrane</keyword>
<keyword evidence="1" id="KW-1133">Transmembrane helix</keyword>
<dbReference type="Proteomes" id="UP000515947">
    <property type="component" value="Chromosome"/>
</dbReference>
<gene>
    <name evidence="2" type="primary">amaP</name>
    <name evidence="2" type="ORF">H9L09_13290</name>
</gene>
<feature type="transmembrane region" description="Helical" evidence="1">
    <location>
        <begin position="58"/>
        <end position="79"/>
    </location>
</feature>
<protein>
    <submittedName>
        <fullName evidence="2">Alkaline shock response membrane anchor protein AmaP</fullName>
    </submittedName>
</protein>
<feature type="transmembrane region" description="Helical" evidence="1">
    <location>
        <begin position="12"/>
        <end position="38"/>
    </location>
</feature>